<keyword evidence="4" id="KW-1185">Reference proteome</keyword>
<dbReference type="Proteomes" id="UP000625316">
    <property type="component" value="Unassembled WGS sequence"/>
</dbReference>
<gene>
    <name evidence="3" type="ORF">IQ266_23430</name>
</gene>
<dbReference type="EMBL" id="JADEXQ010000119">
    <property type="protein sequence ID" value="MBE9032693.1"/>
    <property type="molecule type" value="Genomic_DNA"/>
</dbReference>
<evidence type="ECO:0000313" key="4">
    <source>
        <dbReference type="Proteomes" id="UP000625316"/>
    </source>
</evidence>
<accession>A0A928VS01</accession>
<feature type="region of interest" description="Disordered" evidence="1">
    <location>
        <begin position="1"/>
        <end position="24"/>
    </location>
</feature>
<dbReference type="RefSeq" id="WP_264327510.1">
    <property type="nucleotide sequence ID" value="NZ_JADEXQ010000119.1"/>
</dbReference>
<evidence type="ECO:0000313" key="3">
    <source>
        <dbReference type="EMBL" id="MBE9032693.1"/>
    </source>
</evidence>
<reference evidence="3" key="1">
    <citation type="submission" date="2020-10" db="EMBL/GenBank/DDBJ databases">
        <authorList>
            <person name="Castelo-Branco R."/>
            <person name="Eusebio N."/>
            <person name="Adriana R."/>
            <person name="Vieira A."/>
            <person name="Brugerolle De Fraissinette N."/>
            <person name="Rezende De Castro R."/>
            <person name="Schneider M.P."/>
            <person name="Vasconcelos V."/>
            <person name="Leao P.N."/>
        </authorList>
    </citation>
    <scope>NUCLEOTIDE SEQUENCE</scope>
    <source>
        <strain evidence="3">LEGE 11480</strain>
    </source>
</reference>
<proteinExistence type="predicted"/>
<protein>
    <recommendedName>
        <fullName evidence="2">Pepco domain-containing protein</fullName>
    </recommendedName>
</protein>
<dbReference type="AlphaFoldDB" id="A0A928VS01"/>
<dbReference type="Pfam" id="PF24393">
    <property type="entry name" value="Pepco"/>
    <property type="match status" value="1"/>
</dbReference>
<feature type="compositionally biased region" description="Acidic residues" evidence="1">
    <location>
        <begin position="1"/>
        <end position="16"/>
    </location>
</feature>
<evidence type="ECO:0000256" key="1">
    <source>
        <dbReference type="SAM" id="MobiDB-lite"/>
    </source>
</evidence>
<organism evidence="3 4">
    <name type="scientific">Romeriopsis navalis LEGE 11480</name>
    <dbReference type="NCBI Taxonomy" id="2777977"/>
    <lineage>
        <taxon>Bacteria</taxon>
        <taxon>Bacillati</taxon>
        <taxon>Cyanobacteriota</taxon>
        <taxon>Cyanophyceae</taxon>
        <taxon>Leptolyngbyales</taxon>
        <taxon>Leptolyngbyaceae</taxon>
        <taxon>Romeriopsis</taxon>
        <taxon>Romeriopsis navalis</taxon>
    </lineage>
</organism>
<dbReference type="InterPro" id="IPR056947">
    <property type="entry name" value="Pepco_dom"/>
</dbReference>
<feature type="domain" description="Pepco" evidence="2">
    <location>
        <begin position="14"/>
        <end position="108"/>
    </location>
</feature>
<evidence type="ECO:0000259" key="2">
    <source>
        <dbReference type="Pfam" id="PF24393"/>
    </source>
</evidence>
<sequence length="111" mass="12191">MDEELIILTDDDFEPEEGSKGWNEPLRRVTGKFREVKLSPAEVEAKMSAFIKSVGKIFRRANSELPPDSGLELDEVELSVKSSGKGQIKLIAGGEAGGEAAIKLKFKRSKK</sequence>
<name>A0A928VS01_9CYAN</name>
<comment type="caution">
    <text evidence="3">The sequence shown here is derived from an EMBL/GenBank/DDBJ whole genome shotgun (WGS) entry which is preliminary data.</text>
</comment>